<gene>
    <name evidence="16" type="ordered locus">Xaut_2106</name>
</gene>
<dbReference type="Proteomes" id="UP000002417">
    <property type="component" value="Chromosome"/>
</dbReference>
<comment type="similarity">
    <text evidence="2">Belongs to the bacterial secretin family. GSP D subfamily.</text>
</comment>
<dbReference type="EMBL" id="CP000781">
    <property type="protein sequence ID" value="ABS67350.1"/>
    <property type="molecule type" value="Genomic_DNA"/>
</dbReference>
<evidence type="ECO:0000256" key="10">
    <source>
        <dbReference type="RuleBase" id="RU004004"/>
    </source>
</evidence>
<evidence type="ECO:0000256" key="11">
    <source>
        <dbReference type="SAM" id="MobiDB-lite"/>
    </source>
</evidence>
<dbReference type="GO" id="GO:0015627">
    <property type="term" value="C:type II protein secretion system complex"/>
    <property type="evidence" value="ECO:0007669"/>
    <property type="project" value="InterPro"/>
</dbReference>
<dbReference type="InterPro" id="IPR004846">
    <property type="entry name" value="T2SS/T3SS_dom"/>
</dbReference>
<evidence type="ECO:0000259" key="14">
    <source>
        <dbReference type="Pfam" id="PF03958"/>
    </source>
</evidence>
<dbReference type="AlphaFoldDB" id="A7IH57"/>
<dbReference type="PRINTS" id="PR00811">
    <property type="entry name" value="BCTERIALGSPD"/>
</dbReference>
<keyword evidence="9" id="KW-0998">Cell outer membrane</keyword>
<feature type="compositionally biased region" description="Low complexity" evidence="11">
    <location>
        <begin position="646"/>
        <end position="663"/>
    </location>
</feature>
<dbReference type="Pfam" id="PF21305">
    <property type="entry name" value="type_II_gspD_N0"/>
    <property type="match status" value="1"/>
</dbReference>
<feature type="signal peptide" evidence="12">
    <location>
        <begin position="1"/>
        <end position="31"/>
    </location>
</feature>
<evidence type="ECO:0000256" key="4">
    <source>
        <dbReference type="ARBA" id="ARBA00022452"/>
    </source>
</evidence>
<dbReference type="GO" id="GO:0015628">
    <property type="term" value="P:protein secretion by the type II secretion system"/>
    <property type="evidence" value="ECO:0007669"/>
    <property type="project" value="InterPro"/>
</dbReference>
<evidence type="ECO:0000256" key="9">
    <source>
        <dbReference type="ARBA" id="ARBA00023237"/>
    </source>
</evidence>
<feature type="domain" description="NolW-like" evidence="14">
    <location>
        <begin position="342"/>
        <end position="486"/>
    </location>
</feature>
<evidence type="ECO:0000256" key="6">
    <source>
        <dbReference type="ARBA" id="ARBA00022729"/>
    </source>
</evidence>
<keyword evidence="7" id="KW-0653">Protein transport</keyword>
<evidence type="ECO:0000256" key="8">
    <source>
        <dbReference type="ARBA" id="ARBA00023136"/>
    </source>
</evidence>
<keyword evidence="17" id="KW-1185">Reference proteome</keyword>
<keyword evidence="4" id="KW-1134">Transmembrane beta strand</keyword>
<dbReference type="Gene3D" id="3.30.1370.120">
    <property type="match status" value="2"/>
</dbReference>
<evidence type="ECO:0000256" key="2">
    <source>
        <dbReference type="ARBA" id="ARBA00006980"/>
    </source>
</evidence>
<feature type="chain" id="PRO_5002710959" evidence="12">
    <location>
        <begin position="32"/>
        <end position="767"/>
    </location>
</feature>
<dbReference type="Pfam" id="PF03958">
    <property type="entry name" value="Secretin_N"/>
    <property type="match status" value="2"/>
</dbReference>
<dbReference type="KEGG" id="xau:Xaut_2106"/>
<dbReference type="STRING" id="78245.Xaut_2106"/>
<organism evidence="16 17">
    <name type="scientific">Xanthobacter autotrophicus (strain ATCC BAA-1158 / Py2)</name>
    <dbReference type="NCBI Taxonomy" id="78245"/>
    <lineage>
        <taxon>Bacteria</taxon>
        <taxon>Pseudomonadati</taxon>
        <taxon>Pseudomonadota</taxon>
        <taxon>Alphaproteobacteria</taxon>
        <taxon>Hyphomicrobiales</taxon>
        <taxon>Xanthobacteraceae</taxon>
        <taxon>Xanthobacter</taxon>
    </lineage>
</organism>
<feature type="region of interest" description="Disordered" evidence="11">
    <location>
        <begin position="643"/>
        <end position="663"/>
    </location>
</feature>
<dbReference type="InterPro" id="IPR050810">
    <property type="entry name" value="Bact_Secretion_Sys_Channel"/>
</dbReference>
<comment type="subcellular location">
    <subcellularLocation>
        <location evidence="1 10">Cell outer membrane</location>
    </subcellularLocation>
</comment>
<evidence type="ECO:0000256" key="7">
    <source>
        <dbReference type="ARBA" id="ARBA00022927"/>
    </source>
</evidence>
<name>A7IH57_XANP2</name>
<dbReference type="NCBIfam" id="TIGR02517">
    <property type="entry name" value="type_II_gspD"/>
    <property type="match status" value="1"/>
</dbReference>
<keyword evidence="6 12" id="KW-0732">Signal</keyword>
<dbReference type="InterPro" id="IPR049371">
    <property type="entry name" value="GspD-like_N0"/>
</dbReference>
<evidence type="ECO:0000259" key="13">
    <source>
        <dbReference type="Pfam" id="PF00263"/>
    </source>
</evidence>
<feature type="domain" description="GspD-like N0" evidence="15">
    <location>
        <begin position="109"/>
        <end position="175"/>
    </location>
</feature>
<evidence type="ECO:0000256" key="5">
    <source>
        <dbReference type="ARBA" id="ARBA00022692"/>
    </source>
</evidence>
<dbReference type="InterPro" id="IPR001775">
    <property type="entry name" value="GspD/PilQ"/>
</dbReference>
<proteinExistence type="inferred from homology"/>
<feature type="domain" description="NolW-like" evidence="14">
    <location>
        <begin position="205"/>
        <end position="264"/>
    </location>
</feature>
<dbReference type="InterPro" id="IPR005644">
    <property type="entry name" value="NolW-like"/>
</dbReference>
<evidence type="ECO:0000259" key="15">
    <source>
        <dbReference type="Pfam" id="PF21305"/>
    </source>
</evidence>
<dbReference type="Pfam" id="PF00263">
    <property type="entry name" value="Secretin"/>
    <property type="match status" value="1"/>
</dbReference>
<evidence type="ECO:0000256" key="3">
    <source>
        <dbReference type="ARBA" id="ARBA00022448"/>
    </source>
</evidence>
<dbReference type="GO" id="GO:0009279">
    <property type="term" value="C:cell outer membrane"/>
    <property type="evidence" value="ECO:0007669"/>
    <property type="project" value="UniProtKB-SubCell"/>
</dbReference>
<dbReference type="HOGENOM" id="CLU_006756_1_2_5"/>
<evidence type="ECO:0000256" key="1">
    <source>
        <dbReference type="ARBA" id="ARBA00004442"/>
    </source>
</evidence>
<protein>
    <submittedName>
        <fullName evidence="16">General secretion pathway protein D</fullName>
    </submittedName>
</protein>
<sequence length="767" mass="79996">MEVRKDRPNRFGSRPGTLLLTCAILIATALAACSLVPDDVKPPSVMDQVRAIDLLPRDTKPVPGPQDIPDDRKAIEYFGSSTAAAVSDRSEVGVAGRGGVSGGADGYDLNFDNTPVTSVAKVVLGDILGVGYVIDPRVQGTVTLASARPVPKTELLYVLEAALKTNNVAMVREGAGYRLVPLTEAAGGGNADVGTSRPEPGYGISVVPLRYVSAEALMPLLDSFATRAGAVRADPGRNLLIVQGTGSERQSAINTVLSFDADWMRGQSVGVYPVRNSAPEPLISELESIMDAGDSGLSHKMVKFQAINRLNAIMVVAKKPELLQTAGTWIGRLDRSDTTVGVRVYRLRYGDAKQMAKVLNELFVGGSSSGLDQAASQIAPGSGASVSSGGGSDGNGSGSGLTVQQRLGQSPPKQDTGGTGGKTIAVDSEGAPVGGSGGGAGGGGALLSGIRITADAINNSLLIFASQENYRIIERTLMQLDQPQLQVAIEATVAEVTLNDTLAYGVQFYLTSKDLGLGRNNGSVLNTLSSDITDQAINRVLPGFNLLVGRENQPRAILDALHTVTDVKVLSNPSVVVVDNQKATLQVGDEVPVSTGSATVLSSSNTVVNTIEYKNTGIILHVVPRVNVNGQVRLEIEQEISNVTQSDPTTSGTSSNSTGLTPTVSQRKVKSVIAVASGQTVLLAGLISERHNGVRQGVPILDQIPGVGDAFAHTNGTVKRTELIIFIRPQIIRDNVDAHTVAEELRAKLRGTVTTLPGGPQAPLGAR</sequence>
<keyword evidence="5" id="KW-0812">Transmembrane</keyword>
<evidence type="ECO:0000313" key="16">
    <source>
        <dbReference type="EMBL" id="ABS67350.1"/>
    </source>
</evidence>
<keyword evidence="3 10" id="KW-0813">Transport</keyword>
<dbReference type="InterPro" id="IPR013356">
    <property type="entry name" value="T2SS_GspD"/>
</dbReference>
<evidence type="ECO:0000256" key="12">
    <source>
        <dbReference type="SAM" id="SignalP"/>
    </source>
</evidence>
<accession>A7IH57</accession>
<feature type="region of interest" description="Disordered" evidence="11">
    <location>
        <begin position="374"/>
        <end position="437"/>
    </location>
</feature>
<dbReference type="InterPro" id="IPR038591">
    <property type="entry name" value="NolW-like_sf"/>
</dbReference>
<dbReference type="PhylomeDB" id="A7IH57"/>
<evidence type="ECO:0000313" key="17">
    <source>
        <dbReference type="Proteomes" id="UP000002417"/>
    </source>
</evidence>
<feature type="domain" description="Type II/III secretion system secretin-like" evidence="13">
    <location>
        <begin position="560"/>
        <end position="733"/>
    </location>
</feature>
<dbReference type="PANTHER" id="PTHR30332:SF25">
    <property type="entry name" value="SECRETIN XPSD"/>
    <property type="match status" value="1"/>
</dbReference>
<keyword evidence="8" id="KW-0472">Membrane</keyword>
<feature type="compositionally biased region" description="Gly residues" evidence="11">
    <location>
        <begin position="388"/>
        <end position="399"/>
    </location>
</feature>
<dbReference type="eggNOG" id="COG1450">
    <property type="taxonomic scope" value="Bacteria"/>
</dbReference>
<dbReference type="PANTHER" id="PTHR30332">
    <property type="entry name" value="PROBABLE GENERAL SECRETION PATHWAY PROTEIN D"/>
    <property type="match status" value="1"/>
</dbReference>
<dbReference type="PROSITE" id="PS51257">
    <property type="entry name" value="PROKAR_LIPOPROTEIN"/>
    <property type="match status" value="1"/>
</dbReference>
<feature type="compositionally biased region" description="Polar residues" evidence="11">
    <location>
        <begin position="401"/>
        <end position="413"/>
    </location>
</feature>
<reference evidence="16 17" key="1">
    <citation type="submission" date="2007-07" db="EMBL/GenBank/DDBJ databases">
        <title>Complete sequence of chromosome of Xanthobacter autotrophicus Py2.</title>
        <authorList>
            <consortium name="US DOE Joint Genome Institute"/>
            <person name="Copeland A."/>
            <person name="Lucas S."/>
            <person name="Lapidus A."/>
            <person name="Barry K."/>
            <person name="Glavina del Rio T."/>
            <person name="Hammon N."/>
            <person name="Israni S."/>
            <person name="Dalin E."/>
            <person name="Tice H."/>
            <person name="Pitluck S."/>
            <person name="Sims D."/>
            <person name="Brettin T."/>
            <person name="Bruce D."/>
            <person name="Detter J.C."/>
            <person name="Han C."/>
            <person name="Tapia R."/>
            <person name="Brainard J."/>
            <person name="Schmutz J."/>
            <person name="Larimer F."/>
            <person name="Land M."/>
            <person name="Hauser L."/>
            <person name="Kyrpides N."/>
            <person name="Kim E."/>
            <person name="Ensigns S.A."/>
            <person name="Richardson P."/>
        </authorList>
    </citation>
    <scope>NUCLEOTIDE SEQUENCE [LARGE SCALE GENOMIC DNA]</scope>
    <source>
        <strain evidence="17">ATCC BAA-1158 / Py2</strain>
    </source>
</reference>